<feature type="coiled-coil region" evidence="1">
    <location>
        <begin position="393"/>
        <end position="501"/>
    </location>
</feature>
<keyword evidence="1" id="KW-0175">Coiled coil</keyword>
<evidence type="ECO:0000256" key="1">
    <source>
        <dbReference type="SAM" id="Coils"/>
    </source>
</evidence>
<comment type="caution">
    <text evidence="3">The sequence shown here is derived from an EMBL/GenBank/DDBJ whole genome shotgun (WGS) entry which is preliminary data.</text>
</comment>
<dbReference type="InterPro" id="IPR027417">
    <property type="entry name" value="P-loop_NTPase"/>
</dbReference>
<evidence type="ECO:0000313" key="3">
    <source>
        <dbReference type="EMBL" id="KAK8899203.1"/>
    </source>
</evidence>
<keyword evidence="4" id="KW-1185">Reference proteome</keyword>
<dbReference type="Proteomes" id="UP001470230">
    <property type="component" value="Unassembled WGS sequence"/>
</dbReference>
<dbReference type="SUPFAM" id="SSF57997">
    <property type="entry name" value="Tropomyosin"/>
    <property type="match status" value="1"/>
</dbReference>
<dbReference type="SUPFAM" id="SSF52540">
    <property type="entry name" value="P-loop containing nucleoside triphosphate hydrolases"/>
    <property type="match status" value="1"/>
</dbReference>
<evidence type="ECO:0000313" key="4">
    <source>
        <dbReference type="Proteomes" id="UP001470230"/>
    </source>
</evidence>
<sequence length="810" mass="94322">MVIFDKLTLRRSDAKNETDKSDTKNETDKSDAKNETDKSDTKNETNFINQKMFFEKETKENENFASAQKVASIIFEFAEKYDKNIKKQVILIGLSQSGKTTLVNSFLGASYKINPDGSIGSTNPSFDGGGKTGDVSGGSCTMFPTIYDIDKSDFFCLDGPGHGDTRDSYEVNENTILNASEIQVVGSILMEMAVRKAETVSAALILDYQKFSNGIKDLQENGEMIRRLFKNEDNNLPICIVFNRYHSNYMPDMIQSYQLKGKEKLDFIYPKIKEKAQLINESKMDQADIEYFNIIYKNIKNDNFCYIDIEDNEIIEIVKKKFKELPTFSKEKLYFDNSSQIRVKFDRLCRNKLIQFTRILKQSRVKLMYPFDFLNEIINGINKASSQIQKKSFDSFKNEEKEIKEKMEKLEKQINESTKKKENYEKNINETKNKIAILENNQKALSLSIQKIENEISSQEQNNQEKLKLLEAESKQCLNTINDKNKKIQELSNSLREFENKDNVPVDHKVIYKEDKLSSVTCYYESNILHDPSFTHVELKMPRIKQYIERDDHNSCRIKFTKEASFRHPHPEIKVEVFLYAKKKDSPRYEKEYSMMKAENDKCHNEIKEANDRLSEIQKELLHCKNGIDDSIAKLKNEKEQKENMLNSVLNELKKSNLSLKQEVDLLLNENSVFQNAQNEMDKCRTSIQELSFKQKKNKEDNLKLINYLQKIQLDITEISHKISLLNNRINNFPDDIKPIITISEKLETNEDVLAKIQELNHVVPPAFSFKWVIKDEIPEKIIFVDQASNKEISYDDFYNRLINDIKSVT</sequence>
<dbReference type="Gene3D" id="3.40.50.300">
    <property type="entry name" value="P-loop containing nucleotide triphosphate hydrolases"/>
    <property type="match status" value="1"/>
</dbReference>
<evidence type="ECO:0000256" key="2">
    <source>
        <dbReference type="SAM" id="MobiDB-lite"/>
    </source>
</evidence>
<protein>
    <recommendedName>
        <fullName evidence="5">G domain-containing protein</fullName>
    </recommendedName>
</protein>
<feature type="compositionally biased region" description="Basic and acidic residues" evidence="2">
    <location>
        <begin position="7"/>
        <end position="43"/>
    </location>
</feature>
<evidence type="ECO:0008006" key="5">
    <source>
        <dbReference type="Google" id="ProtNLM"/>
    </source>
</evidence>
<feature type="region of interest" description="Disordered" evidence="2">
    <location>
        <begin position="1"/>
        <end position="44"/>
    </location>
</feature>
<reference evidence="3 4" key="1">
    <citation type="submission" date="2024-04" db="EMBL/GenBank/DDBJ databases">
        <title>Tritrichomonas musculus Genome.</title>
        <authorList>
            <person name="Alves-Ferreira E."/>
            <person name="Grigg M."/>
            <person name="Lorenzi H."/>
            <person name="Galac M."/>
        </authorList>
    </citation>
    <scope>NUCLEOTIDE SEQUENCE [LARGE SCALE GENOMIC DNA]</scope>
    <source>
        <strain evidence="3 4">EAF2021</strain>
    </source>
</reference>
<organism evidence="3 4">
    <name type="scientific">Tritrichomonas musculus</name>
    <dbReference type="NCBI Taxonomy" id="1915356"/>
    <lineage>
        <taxon>Eukaryota</taxon>
        <taxon>Metamonada</taxon>
        <taxon>Parabasalia</taxon>
        <taxon>Tritrichomonadida</taxon>
        <taxon>Tritrichomonadidae</taxon>
        <taxon>Tritrichomonas</taxon>
    </lineage>
</organism>
<feature type="coiled-coil region" evidence="1">
    <location>
        <begin position="593"/>
        <end position="670"/>
    </location>
</feature>
<gene>
    <name evidence="3" type="ORF">M9Y10_001507</name>
</gene>
<name>A0ABR2L794_9EUKA</name>
<accession>A0ABR2L794</accession>
<dbReference type="EMBL" id="JAPFFF010000001">
    <property type="protein sequence ID" value="KAK8899203.1"/>
    <property type="molecule type" value="Genomic_DNA"/>
</dbReference>
<proteinExistence type="predicted"/>